<comment type="caution">
    <text evidence="1">The sequence shown here is derived from an EMBL/GenBank/DDBJ whole genome shotgun (WGS) entry which is preliminary data.</text>
</comment>
<dbReference type="Proteomes" id="UP000831701">
    <property type="component" value="Chromosome 16"/>
</dbReference>
<name>A0ACB8VYH9_9TELE</name>
<gene>
    <name evidence="1" type="ORF">L3Q82_002282</name>
</gene>
<sequence>MFYHSVVSSVIFYAAVCWGSRLKTADTNRLNKLIRRPGSVLGVELESVAEVSERRMLRKLLSISHLLYATLTRVKVEARSNDFTERVYSEGAKRLKHTCNIQYRFDVSDVIIIKLFVFNFLVVFVLLKKICRLRGPKISNRLGSNRTANSD</sequence>
<protein>
    <submittedName>
        <fullName evidence="1">Uncharacterized protein</fullName>
    </submittedName>
</protein>
<keyword evidence="2" id="KW-1185">Reference proteome</keyword>
<organism evidence="1 2">
    <name type="scientific">Scortum barcoo</name>
    <name type="common">barcoo grunter</name>
    <dbReference type="NCBI Taxonomy" id="214431"/>
    <lineage>
        <taxon>Eukaryota</taxon>
        <taxon>Metazoa</taxon>
        <taxon>Chordata</taxon>
        <taxon>Craniata</taxon>
        <taxon>Vertebrata</taxon>
        <taxon>Euteleostomi</taxon>
        <taxon>Actinopterygii</taxon>
        <taxon>Neopterygii</taxon>
        <taxon>Teleostei</taxon>
        <taxon>Neoteleostei</taxon>
        <taxon>Acanthomorphata</taxon>
        <taxon>Eupercaria</taxon>
        <taxon>Centrarchiformes</taxon>
        <taxon>Terapontoidei</taxon>
        <taxon>Terapontidae</taxon>
        <taxon>Scortum</taxon>
    </lineage>
</organism>
<evidence type="ECO:0000313" key="2">
    <source>
        <dbReference type="Proteomes" id="UP000831701"/>
    </source>
</evidence>
<proteinExistence type="predicted"/>
<evidence type="ECO:0000313" key="1">
    <source>
        <dbReference type="EMBL" id="KAI3360539.1"/>
    </source>
</evidence>
<reference evidence="1" key="1">
    <citation type="submission" date="2022-04" db="EMBL/GenBank/DDBJ databases">
        <title>Jade perch genome.</title>
        <authorList>
            <person name="Chao B."/>
        </authorList>
    </citation>
    <scope>NUCLEOTIDE SEQUENCE</scope>
    <source>
        <strain evidence="1">CB-2022</strain>
    </source>
</reference>
<accession>A0ACB8VYH9</accession>
<dbReference type="EMBL" id="CM041546">
    <property type="protein sequence ID" value="KAI3360539.1"/>
    <property type="molecule type" value="Genomic_DNA"/>
</dbReference>